<sequence length="72" mass="8707">MTDDEIMEIYRGWDDKTYAAIKEYVSMFHQPWPVYGPHDIELIECCIKKKMSIDDLLTDDEIYDKYYKGIIY</sequence>
<evidence type="ECO:0000313" key="1">
    <source>
        <dbReference type="EMBL" id="MDC2827972.1"/>
    </source>
</evidence>
<proteinExistence type="predicted"/>
<reference evidence="1" key="1">
    <citation type="submission" date="2023-01" db="EMBL/GenBank/DDBJ databases">
        <title>Genome analysis of 13 Lactobacillus isolated from gut of wild boar.</title>
        <authorList>
            <person name="Papp P."/>
            <person name="Libisch B."/>
            <person name="Nagy T."/>
            <person name="Olasz F."/>
        </authorList>
    </citation>
    <scope>NUCLEOTIDE SEQUENCE</scope>
    <source>
        <strain evidence="1">F108</strain>
    </source>
</reference>
<accession>A0AAJ1HR75</accession>
<protein>
    <submittedName>
        <fullName evidence="1">Uncharacterized protein</fullName>
    </submittedName>
</protein>
<dbReference type="AlphaFoldDB" id="A0AAJ1HR75"/>
<gene>
    <name evidence="1" type="ORF">PO158_06700</name>
</gene>
<dbReference type="RefSeq" id="WP_272207984.1">
    <property type="nucleotide sequence ID" value="NZ_JAQONC010000026.1"/>
</dbReference>
<name>A0AAJ1HR75_LIMMU</name>
<organism evidence="1 2">
    <name type="scientific">Limosilactobacillus mucosae</name>
    <name type="common">Lactobacillus mucosae</name>
    <dbReference type="NCBI Taxonomy" id="97478"/>
    <lineage>
        <taxon>Bacteria</taxon>
        <taxon>Bacillati</taxon>
        <taxon>Bacillota</taxon>
        <taxon>Bacilli</taxon>
        <taxon>Lactobacillales</taxon>
        <taxon>Lactobacillaceae</taxon>
        <taxon>Limosilactobacillus</taxon>
    </lineage>
</organism>
<dbReference type="Proteomes" id="UP001218021">
    <property type="component" value="Unassembled WGS sequence"/>
</dbReference>
<dbReference type="EMBL" id="JAQOND010000028">
    <property type="protein sequence ID" value="MDC2827972.1"/>
    <property type="molecule type" value="Genomic_DNA"/>
</dbReference>
<comment type="caution">
    <text evidence="1">The sequence shown here is derived from an EMBL/GenBank/DDBJ whole genome shotgun (WGS) entry which is preliminary data.</text>
</comment>
<evidence type="ECO:0000313" key="2">
    <source>
        <dbReference type="Proteomes" id="UP001218021"/>
    </source>
</evidence>